<proteinExistence type="predicted"/>
<name>A0A150KJX0_HEYCO</name>
<sequence>MMILKNGPGENCDLDHSKAGCLWHLCEKTCFGISTDVLKDGACSMV</sequence>
<dbReference type="Proteomes" id="UP000075304">
    <property type="component" value="Unassembled WGS sequence"/>
</dbReference>
<dbReference type="Proteomes" id="UP000075288">
    <property type="component" value="Unassembled WGS sequence"/>
</dbReference>
<evidence type="ECO:0000313" key="3">
    <source>
        <dbReference type="Proteomes" id="UP000075288"/>
    </source>
</evidence>
<dbReference type="EMBL" id="LQYI01000002">
    <property type="protein sequence ID" value="KYC73865.1"/>
    <property type="molecule type" value="Genomic_DNA"/>
</dbReference>
<accession>A0A150KJX0</accession>
<reference evidence="3 4" key="1">
    <citation type="submission" date="2016-01" db="EMBL/GenBank/DDBJ databases">
        <title>Genome Sequences of Twelve Sporeforming Bacillus Species Isolated from Foods.</title>
        <authorList>
            <person name="Berendsen E.M."/>
            <person name="Wells-Bennik M.H."/>
            <person name="Krawcyk A.O."/>
            <person name="De Jong A."/>
            <person name="Holsappel S."/>
            <person name="Eijlander R.T."/>
            <person name="Kuipers O.P."/>
        </authorList>
    </citation>
    <scope>NUCLEOTIDE SEQUENCE [LARGE SCALE GENOMIC DNA]</scope>
    <source>
        <strain evidence="1 3">B4098</strain>
        <strain evidence="2 4">B4099</strain>
    </source>
</reference>
<evidence type="ECO:0000313" key="1">
    <source>
        <dbReference type="EMBL" id="KYC59454.1"/>
    </source>
</evidence>
<evidence type="ECO:0000313" key="2">
    <source>
        <dbReference type="EMBL" id="KYC73865.1"/>
    </source>
</evidence>
<protein>
    <submittedName>
        <fullName evidence="2">Uncharacterized protein</fullName>
    </submittedName>
</protein>
<dbReference type="AlphaFoldDB" id="A0A150KJX0"/>
<dbReference type="EMBL" id="LQYG01000113">
    <property type="protein sequence ID" value="KYC59454.1"/>
    <property type="molecule type" value="Genomic_DNA"/>
</dbReference>
<comment type="caution">
    <text evidence="2">The sequence shown here is derived from an EMBL/GenBank/DDBJ whole genome shotgun (WGS) entry which is preliminary data.</text>
</comment>
<gene>
    <name evidence="1" type="ORF">B4098_2696</name>
    <name evidence="2" type="ORF">B4099_2826</name>
</gene>
<evidence type="ECO:0000313" key="4">
    <source>
        <dbReference type="Proteomes" id="UP000075304"/>
    </source>
</evidence>
<dbReference type="PATRIC" id="fig|1398.25.peg.1356"/>
<organism evidence="2 4">
    <name type="scientific">Heyndrickxia coagulans</name>
    <name type="common">Weizmannia coagulans</name>
    <dbReference type="NCBI Taxonomy" id="1398"/>
    <lineage>
        <taxon>Bacteria</taxon>
        <taxon>Bacillati</taxon>
        <taxon>Bacillota</taxon>
        <taxon>Bacilli</taxon>
        <taxon>Bacillales</taxon>
        <taxon>Bacillaceae</taxon>
        <taxon>Heyndrickxia</taxon>
    </lineage>
</organism>